<feature type="transmembrane region" description="Helical" evidence="1">
    <location>
        <begin position="32"/>
        <end position="49"/>
    </location>
</feature>
<keyword evidence="1" id="KW-0812">Transmembrane</keyword>
<keyword evidence="1" id="KW-0472">Membrane</keyword>
<evidence type="ECO:0000256" key="1">
    <source>
        <dbReference type="SAM" id="Phobius"/>
    </source>
</evidence>
<keyword evidence="3" id="KW-0255">Endonuclease</keyword>
<dbReference type="InterPro" id="IPR036691">
    <property type="entry name" value="Endo/exonu/phosph_ase_sf"/>
</dbReference>
<accession>J9G8G0</accession>
<dbReference type="Pfam" id="PF19580">
    <property type="entry name" value="Exo_endo_phos_3"/>
    <property type="match status" value="1"/>
</dbReference>
<comment type="caution">
    <text evidence="3">The sequence shown here is derived from an EMBL/GenBank/DDBJ whole genome shotgun (WGS) entry which is preliminary data.</text>
</comment>
<keyword evidence="3" id="KW-0378">Hydrolase</keyword>
<proteinExistence type="predicted"/>
<keyword evidence="3" id="KW-0269">Exonuclease</keyword>
<name>J9G8G0_9ZZZZ</name>
<protein>
    <submittedName>
        <fullName evidence="3">Endonuclease/exonuclease/phosphatase family protein</fullName>
    </submittedName>
</protein>
<reference evidence="3" key="1">
    <citation type="journal article" date="2012" name="PLoS ONE">
        <title>Gene sets for utilization of primary and secondary nutrition supplies in the distal gut of endangered iberian lynx.</title>
        <authorList>
            <person name="Alcaide M."/>
            <person name="Messina E."/>
            <person name="Richter M."/>
            <person name="Bargiela R."/>
            <person name="Peplies J."/>
            <person name="Huws S.A."/>
            <person name="Newbold C.J."/>
            <person name="Golyshin P.N."/>
            <person name="Simon M.A."/>
            <person name="Lopez G."/>
            <person name="Yakimov M.M."/>
            <person name="Ferrer M."/>
        </authorList>
    </citation>
    <scope>NUCLEOTIDE SEQUENCE</scope>
</reference>
<dbReference type="InterPro" id="IPR005135">
    <property type="entry name" value="Endo/exonuclease/phosphatase"/>
</dbReference>
<dbReference type="Gene3D" id="3.60.10.10">
    <property type="entry name" value="Endonuclease/exonuclease/phosphatase"/>
    <property type="match status" value="1"/>
</dbReference>
<keyword evidence="1" id="KW-1133">Transmembrane helix</keyword>
<dbReference type="GO" id="GO:0004519">
    <property type="term" value="F:endonuclease activity"/>
    <property type="evidence" value="ECO:0007669"/>
    <property type="project" value="UniProtKB-KW"/>
</dbReference>
<dbReference type="GO" id="GO:0004527">
    <property type="term" value="F:exonuclease activity"/>
    <property type="evidence" value="ECO:0007669"/>
    <property type="project" value="UniProtKB-KW"/>
</dbReference>
<organism evidence="3">
    <name type="scientific">gut metagenome</name>
    <dbReference type="NCBI Taxonomy" id="749906"/>
    <lineage>
        <taxon>unclassified sequences</taxon>
        <taxon>metagenomes</taxon>
        <taxon>organismal metagenomes</taxon>
    </lineage>
</organism>
<dbReference type="SUPFAM" id="SSF56219">
    <property type="entry name" value="DNase I-like"/>
    <property type="match status" value="1"/>
</dbReference>
<keyword evidence="3" id="KW-0540">Nuclease</keyword>
<evidence type="ECO:0000313" key="3">
    <source>
        <dbReference type="EMBL" id="EJX03139.1"/>
    </source>
</evidence>
<feature type="domain" description="Endonuclease/exonuclease/phosphatase" evidence="2">
    <location>
        <begin position="58"/>
        <end position="263"/>
    </location>
</feature>
<evidence type="ECO:0000259" key="2">
    <source>
        <dbReference type="Pfam" id="PF19580"/>
    </source>
</evidence>
<dbReference type="EMBL" id="AMCI01002285">
    <property type="protein sequence ID" value="EJX03139.1"/>
    <property type="molecule type" value="Genomic_DNA"/>
</dbReference>
<sequence>MENGIGKSMQTPIKGGIACSVGFSKMFVLPSLFLRGLCLICCVSLFTAIKGQQQSFRILSYNVENLFDTCHDAGCDDYEFLPSATRGWDSRRYWAKQGRLARLIAAAGGASPVDIVALCEVENDSVLRDLCERTLLRRLGYAHLITQGRDIRGIDVGLLYQPSRFRLLSYEALEIPLLPGERPTRPILHACGRLVNGDTLDIFVNHWPSRRGGSKQLEKFRWRVGRFLRQQADRVVQLRQHPCVVLVGDFNDDCTSTSIADGLVQ</sequence>
<dbReference type="PANTHER" id="PTHR42834">
    <property type="entry name" value="ENDONUCLEASE/EXONUCLEASE/PHOSPHATASE FAMILY PROTEIN (AFU_ORTHOLOGUE AFUA_3G09210)"/>
    <property type="match status" value="1"/>
</dbReference>
<dbReference type="PANTHER" id="PTHR42834:SF1">
    <property type="entry name" value="ENDONUCLEASE_EXONUCLEASE_PHOSPHATASE FAMILY PROTEIN (AFU_ORTHOLOGUE AFUA_3G09210)"/>
    <property type="match status" value="1"/>
</dbReference>
<gene>
    <name evidence="3" type="ORF">EVA_08755</name>
</gene>
<dbReference type="AlphaFoldDB" id="J9G8G0"/>